<reference evidence="1 2" key="1">
    <citation type="journal article" date="2015" name="Nature">
        <title>rRNA introns, odd ribosomes, and small enigmatic genomes across a large radiation of phyla.</title>
        <authorList>
            <person name="Brown C.T."/>
            <person name="Hug L.A."/>
            <person name="Thomas B.C."/>
            <person name="Sharon I."/>
            <person name="Castelle C.J."/>
            <person name="Singh A."/>
            <person name="Wilkins M.J."/>
            <person name="Williams K.H."/>
            <person name="Banfield J.F."/>
        </authorList>
    </citation>
    <scope>NUCLEOTIDE SEQUENCE [LARGE SCALE GENOMIC DNA]</scope>
</reference>
<comment type="caution">
    <text evidence="1">The sequence shown here is derived from an EMBL/GenBank/DDBJ whole genome shotgun (WGS) entry which is preliminary data.</text>
</comment>
<evidence type="ECO:0000313" key="1">
    <source>
        <dbReference type="EMBL" id="KKR63003.1"/>
    </source>
</evidence>
<evidence type="ECO:0000313" key="2">
    <source>
        <dbReference type="Proteomes" id="UP000034613"/>
    </source>
</evidence>
<proteinExistence type="predicted"/>
<accession>A0A0G0SDH6</accession>
<name>A0A0G0SDH6_9BACT</name>
<dbReference type="AlphaFoldDB" id="A0A0G0SDH6"/>
<gene>
    <name evidence="1" type="ORF">UU03_C0017G0009</name>
</gene>
<dbReference type="EMBL" id="LBZB01000017">
    <property type="protein sequence ID" value="KKR63003.1"/>
    <property type="molecule type" value="Genomic_DNA"/>
</dbReference>
<sequence length="68" mass="7856">MTKIENFIREVEAEAGVVLDSGIVPPDPKRERPVLERLNKKYPELGINPEKEQKIRMHARLLLNAHNN</sequence>
<protein>
    <submittedName>
        <fullName evidence="1">Uncharacterized protein</fullName>
    </submittedName>
</protein>
<dbReference type="Proteomes" id="UP000034613">
    <property type="component" value="Unassembled WGS sequence"/>
</dbReference>
<organism evidence="1 2">
    <name type="scientific">Candidatus Woesebacteria bacterium GW2011_GWA1_40_45</name>
    <dbReference type="NCBI Taxonomy" id="1618554"/>
    <lineage>
        <taxon>Bacteria</taxon>
        <taxon>Candidatus Woeseibacteriota</taxon>
    </lineage>
</organism>